<evidence type="ECO:0000259" key="6">
    <source>
        <dbReference type="Pfam" id="PF07980"/>
    </source>
</evidence>
<keyword evidence="3" id="KW-0732">Signal</keyword>
<dbReference type="InterPro" id="IPR033985">
    <property type="entry name" value="SusD-like_N"/>
</dbReference>
<feature type="domain" description="RagB/SusD" evidence="6">
    <location>
        <begin position="307"/>
        <end position="497"/>
    </location>
</feature>
<dbReference type="InterPro" id="IPR012944">
    <property type="entry name" value="SusD_RagB_dom"/>
</dbReference>
<evidence type="ECO:0000256" key="4">
    <source>
        <dbReference type="ARBA" id="ARBA00023136"/>
    </source>
</evidence>
<evidence type="ECO:0000256" key="5">
    <source>
        <dbReference type="ARBA" id="ARBA00023237"/>
    </source>
</evidence>
<keyword evidence="5" id="KW-0998">Cell outer membrane</keyword>
<evidence type="ECO:0000259" key="7">
    <source>
        <dbReference type="Pfam" id="PF14322"/>
    </source>
</evidence>
<dbReference type="Pfam" id="PF07980">
    <property type="entry name" value="SusD_RagB"/>
    <property type="match status" value="1"/>
</dbReference>
<sequence length="504" mass="56877">MKRIAKYMLGAAIVVGGASCSEFLEEEINSELSPSVIQTVDDAELMLGGVLSQYASNDYYSREYFLLTEVASDHTSTVSSNSTRTAVDHYTFTPTLSPIQKCWKAGMRIIANSNYVIEGIDASDNRMTETDKKNYQATARFFRAHTYFDLVRLYGDLAILTKPILAPSELDGLKRQPVSEVYDFIISELEEIEGQFSDEWNAEKRQHAYPTKWAVKAMLSYVYLTKAGYPLKDSGAWAKAASISKDLLDNGGYGFIDGGYKELFKVENKMSNEYIWSVQIYRSIHATNCRFGGIGNQGGWGNWGVTEGFMDQFDDNDLRKKASFMTEIETVIDGKPKVVTMDEWSYKGVPMIAKFAAIENTGVPAENWNDDGRRRAQNLSGYRYGEMLLVYAEAENEANPGSALALAAINKVRERAGMPALTLGSQDEIREAIKKERTFELAFEARRRFDLIRWGDFMNVMKNDPESGQYVKEHHMLYPIPQAEYDILKDFTQNPGYPQDRSGS</sequence>
<dbReference type="EMBL" id="AP025314">
    <property type="protein sequence ID" value="BDD07596.1"/>
    <property type="molecule type" value="Genomic_DNA"/>
</dbReference>
<dbReference type="KEGG" id="fax:FUAX_00280"/>
<dbReference type="InterPro" id="IPR011990">
    <property type="entry name" value="TPR-like_helical_dom_sf"/>
</dbReference>
<dbReference type="SUPFAM" id="SSF48452">
    <property type="entry name" value="TPR-like"/>
    <property type="match status" value="1"/>
</dbReference>
<dbReference type="CDD" id="cd08977">
    <property type="entry name" value="SusD"/>
    <property type="match status" value="1"/>
</dbReference>
<dbReference type="GO" id="GO:0009279">
    <property type="term" value="C:cell outer membrane"/>
    <property type="evidence" value="ECO:0007669"/>
    <property type="project" value="UniProtKB-SubCell"/>
</dbReference>
<comment type="subcellular location">
    <subcellularLocation>
        <location evidence="1">Cell outer membrane</location>
    </subcellularLocation>
</comment>
<dbReference type="Gene3D" id="1.25.40.390">
    <property type="match status" value="1"/>
</dbReference>
<evidence type="ECO:0000313" key="8">
    <source>
        <dbReference type="EMBL" id="BDD07596.1"/>
    </source>
</evidence>
<feature type="domain" description="SusD-like N-terminal" evidence="7">
    <location>
        <begin position="22"/>
        <end position="224"/>
    </location>
</feature>
<evidence type="ECO:0000256" key="1">
    <source>
        <dbReference type="ARBA" id="ARBA00004442"/>
    </source>
</evidence>
<evidence type="ECO:0000256" key="3">
    <source>
        <dbReference type="ARBA" id="ARBA00022729"/>
    </source>
</evidence>
<keyword evidence="4" id="KW-0472">Membrane</keyword>
<proteinExistence type="inferred from homology"/>
<name>A0AAU9C6F3_9BACT</name>
<gene>
    <name evidence="8" type="ORF">FUAX_00280</name>
</gene>
<comment type="similarity">
    <text evidence="2">Belongs to the SusD family.</text>
</comment>
<dbReference type="RefSeq" id="WP_338392914.1">
    <property type="nucleotide sequence ID" value="NZ_AP025314.1"/>
</dbReference>
<dbReference type="Proteomes" id="UP001348817">
    <property type="component" value="Chromosome"/>
</dbReference>
<dbReference type="AlphaFoldDB" id="A0AAU9C6F3"/>
<evidence type="ECO:0000256" key="2">
    <source>
        <dbReference type="ARBA" id="ARBA00006275"/>
    </source>
</evidence>
<dbReference type="Pfam" id="PF14322">
    <property type="entry name" value="SusD-like_3"/>
    <property type="match status" value="1"/>
</dbReference>
<reference evidence="8 9" key="1">
    <citation type="submission" date="2021-12" db="EMBL/GenBank/DDBJ databases">
        <title>Genome sequencing of bacteria with rrn-lacking chromosome and rrn-plasmid.</title>
        <authorList>
            <person name="Anda M."/>
            <person name="Iwasaki W."/>
        </authorList>
    </citation>
    <scope>NUCLEOTIDE SEQUENCE [LARGE SCALE GENOMIC DNA]</scope>
    <source>
        <strain evidence="8 9">DSM 100852</strain>
    </source>
</reference>
<organism evidence="8 9">
    <name type="scientific">Fulvitalea axinellae</name>
    <dbReference type="NCBI Taxonomy" id="1182444"/>
    <lineage>
        <taxon>Bacteria</taxon>
        <taxon>Pseudomonadati</taxon>
        <taxon>Bacteroidota</taxon>
        <taxon>Cytophagia</taxon>
        <taxon>Cytophagales</taxon>
        <taxon>Persicobacteraceae</taxon>
        <taxon>Fulvitalea</taxon>
    </lineage>
</organism>
<accession>A0AAU9C6F3</accession>
<evidence type="ECO:0000313" key="9">
    <source>
        <dbReference type="Proteomes" id="UP001348817"/>
    </source>
</evidence>
<keyword evidence="9" id="KW-1185">Reference proteome</keyword>
<protein>
    <submittedName>
        <fullName evidence="8">Membrane protein</fullName>
    </submittedName>
</protein>